<evidence type="ECO:0000313" key="1">
    <source>
        <dbReference type="EMBL" id="MDQ0479126.1"/>
    </source>
</evidence>
<keyword evidence="2" id="KW-1185">Reference proteome</keyword>
<dbReference type="Proteomes" id="UP001224418">
    <property type="component" value="Unassembled WGS sequence"/>
</dbReference>
<reference evidence="1 2" key="1">
    <citation type="submission" date="2023-07" db="EMBL/GenBank/DDBJ databases">
        <title>Genomic Encyclopedia of Type Strains, Phase IV (KMG-IV): sequencing the most valuable type-strain genomes for metagenomic binning, comparative biology and taxonomic classification.</title>
        <authorList>
            <person name="Goeker M."/>
        </authorList>
    </citation>
    <scope>NUCLEOTIDE SEQUENCE [LARGE SCALE GENOMIC DNA]</scope>
    <source>
        <strain evidence="1 2">DSM 1400</strain>
    </source>
</reference>
<dbReference type="EMBL" id="JAUSWN010000005">
    <property type="protein sequence ID" value="MDQ0479126.1"/>
    <property type="molecule type" value="Genomic_DNA"/>
</dbReference>
<comment type="caution">
    <text evidence="1">The sequence shown here is derived from an EMBL/GenBank/DDBJ whole genome shotgun (WGS) entry which is preliminary data.</text>
</comment>
<name>A0ABU0JS93_HATLI</name>
<organism evidence="1 2">
    <name type="scientific">Hathewaya limosa</name>
    <name type="common">Clostridium limosum</name>
    <dbReference type="NCBI Taxonomy" id="1536"/>
    <lineage>
        <taxon>Bacteria</taxon>
        <taxon>Bacillati</taxon>
        <taxon>Bacillota</taxon>
        <taxon>Clostridia</taxon>
        <taxon>Eubacteriales</taxon>
        <taxon>Clostridiaceae</taxon>
        <taxon>Hathewaya</taxon>
    </lineage>
</organism>
<sequence>MEDSHSAIILKETFQKVQDEIKRRANLVGYSQKTKSRYTSKYAF</sequence>
<accession>A0ABU0JS93</accession>
<gene>
    <name evidence="1" type="ORF">QOZ93_000855</name>
</gene>
<protein>
    <submittedName>
        <fullName evidence="1">Uncharacterized protein</fullName>
    </submittedName>
</protein>
<evidence type="ECO:0000313" key="2">
    <source>
        <dbReference type="Proteomes" id="UP001224418"/>
    </source>
</evidence>
<proteinExistence type="predicted"/>